<accession>A0A8R2M9B7</accession>
<evidence type="ECO:0000313" key="2">
    <source>
        <dbReference type="Proteomes" id="UP000005204"/>
    </source>
</evidence>
<reference evidence="1" key="2">
    <citation type="submission" date="2022-06" db="UniProtKB">
        <authorList>
            <consortium name="EnsemblMetazoa"/>
        </authorList>
    </citation>
    <scope>IDENTIFICATION</scope>
    <source>
        <strain evidence="1">p50T (Dazao)</strain>
    </source>
</reference>
<dbReference type="AlphaFoldDB" id="A0A8R2M9B7"/>
<reference evidence="2" key="1">
    <citation type="journal article" date="2008" name="Insect Biochem. Mol. Biol.">
        <title>The genome of a lepidopteran model insect, the silkworm Bombyx mori.</title>
        <authorList>
            <consortium name="International Silkworm Genome Consortium"/>
        </authorList>
    </citation>
    <scope>NUCLEOTIDE SEQUENCE [LARGE SCALE GENOMIC DNA]</scope>
    <source>
        <strain evidence="2">p50T</strain>
    </source>
</reference>
<proteinExistence type="predicted"/>
<dbReference type="EnsemblMetazoa" id="XM_038020362.1">
    <property type="protein sequence ID" value="XP_037876290.1"/>
    <property type="gene ID" value="LOC101741041"/>
</dbReference>
<organism evidence="1 2">
    <name type="scientific">Bombyx mori</name>
    <name type="common">Silk moth</name>
    <dbReference type="NCBI Taxonomy" id="7091"/>
    <lineage>
        <taxon>Eukaryota</taxon>
        <taxon>Metazoa</taxon>
        <taxon>Ecdysozoa</taxon>
        <taxon>Arthropoda</taxon>
        <taxon>Hexapoda</taxon>
        <taxon>Insecta</taxon>
        <taxon>Pterygota</taxon>
        <taxon>Neoptera</taxon>
        <taxon>Endopterygota</taxon>
        <taxon>Lepidoptera</taxon>
        <taxon>Glossata</taxon>
        <taxon>Ditrysia</taxon>
        <taxon>Bombycoidea</taxon>
        <taxon>Bombycidae</taxon>
        <taxon>Bombycinae</taxon>
        <taxon>Bombyx</taxon>
    </lineage>
</organism>
<evidence type="ECO:0000313" key="1">
    <source>
        <dbReference type="EnsemblMetazoa" id="XP_037876290.1"/>
    </source>
</evidence>
<name>A0A8R2M9B7_BOMMO</name>
<protein>
    <submittedName>
        <fullName evidence="1">Uncharacterized protein</fullName>
    </submittedName>
</protein>
<dbReference type="Proteomes" id="UP000005204">
    <property type="component" value="Unassembled WGS sequence"/>
</dbReference>
<sequence length="334" mass="38032">MEERCNRVRSDETSPRFVNVTLLNASRFQYDGLRVKFGWSDALADIEYFYSIPRTIKDAENDGWRRTEPPPGPILELRMYCPPGRVVCPLYDTSGFVAGLQIAIPVDEFESSVIKPEKKFVKWYAAPAEGEPSRDYWTATQYYVSEESLKAGAGPQIENGATLQDGGVWVAGPDAHLLRIPTTEAELNSTFFKKQNCIPNMGTHYYYNMTRKMDCEEMLLWFALITDSELVGTGFQTIGKLNKKNLKDRNWFETVPGARRATELAIPHAPDCLRDWTEKYGVISMHIYYTNKPWEIRCKSGDSIKPGPPLDRLILNGLRYANQISDEVQKLFSG</sequence>
<keyword evidence="2" id="KW-1185">Reference proteome</keyword>